<reference evidence="4" key="1">
    <citation type="journal article" date="2018" name="PLoS ONE">
        <title>A novel badnavirus discovered from Betula sp. affected by birch leaf-roll disease.</title>
        <authorList>
            <person name="Rumbou A."/>
            <person name="Candresse T."/>
            <person name="Marais A."/>
            <person name="Theil S."/>
            <person name="Langer J."/>
            <person name="Jalkanen R."/>
            <person name="Buettner C."/>
        </authorList>
    </citation>
    <scope>NUCLEOTIDE SEQUENCE [LARGE SCALE GENOMIC DNA]</scope>
</reference>
<organism evidence="3">
    <name type="scientific">Birch leaf roll-associated virus</name>
    <dbReference type="NCBI Taxonomy" id="2057979"/>
    <lineage>
        <taxon>Viruses</taxon>
        <taxon>Riboviria</taxon>
        <taxon>Pararnavirae</taxon>
        <taxon>Artverviricota</taxon>
        <taxon>Revtraviricetes</taxon>
        <taxon>Ortervirales</taxon>
        <taxon>Caulimoviridae</taxon>
        <taxon>Badnavirus</taxon>
        <taxon>Badnavirus volubetulae</taxon>
    </lineage>
</organism>
<accession>A0A2L0W0M4</accession>
<proteinExistence type="predicted"/>
<protein>
    <submittedName>
        <fullName evidence="3">ORF1</fullName>
    </submittedName>
</protein>
<sequence>MSANLSKQPIQGEDDYEEYITNFQRDPRASRLDYLDLVYPKRTELSTTAYTIPCYHREGRLDHSAGHSKTDPALNLLIDLGFGLNDNAAVAFDRAQLFSRYSLQRFNTLEDKVDIVSQQVEELRKEIKELVTVAPSKGEIPKKGQRQPEKESLRGVVDQLEKQITQLQERLSQVLEKEKSLDTNIKEVKELVRASI</sequence>
<name>A0A2L0W0M4_9VIRU</name>
<keyword evidence="4" id="KW-1185">Reference proteome</keyword>
<dbReference type="EMBL" id="MG686419">
    <property type="protein sequence ID" value="AVA17852.1"/>
    <property type="molecule type" value="Genomic_DNA"/>
</dbReference>
<evidence type="ECO:0000313" key="2">
    <source>
        <dbReference type="EMBL" id="AVA17852.1"/>
    </source>
</evidence>
<evidence type="ECO:0000256" key="1">
    <source>
        <dbReference type="SAM" id="Coils"/>
    </source>
</evidence>
<dbReference type="SMR" id="A0A2L0W0M4"/>
<dbReference type="Proteomes" id="UP000290700">
    <property type="component" value="Segment"/>
</dbReference>
<keyword evidence="1" id="KW-0175">Coiled coil</keyword>
<dbReference type="KEGG" id="vg:41701721"/>
<feature type="coiled-coil region" evidence="1">
    <location>
        <begin position="106"/>
        <end position="184"/>
    </location>
</feature>
<reference evidence="3" key="2">
    <citation type="journal article" date="2018" name="PLoS ONE">
        <title>A novel Badnavirus discovered from Betula sp. affected by birch leaf roll disease.</title>
        <authorList>
            <person name="Rumbou A."/>
            <person name="Candresse T."/>
            <person name="Marais A."/>
            <person name="Theil S."/>
            <person name="Langer J."/>
            <person name="Jalkanen R."/>
            <person name="Buettner C."/>
        </authorList>
    </citation>
    <scope>NUCLEOTIDE SEQUENCE</scope>
    <source>
        <strain evidence="3">BpubFin407501</strain>
        <strain evidence="2">BpubFin407507</strain>
    </source>
</reference>
<gene>
    <name evidence="3" type="primary">BLRaV_gp1</name>
</gene>
<dbReference type="RefSeq" id="YP_009552735.1">
    <property type="nucleotide sequence ID" value="NC_040635.1"/>
</dbReference>
<dbReference type="EMBL" id="MG686420">
    <property type="protein sequence ID" value="AVA17855.1"/>
    <property type="molecule type" value="Genomic_DNA"/>
</dbReference>
<evidence type="ECO:0000313" key="3">
    <source>
        <dbReference type="EMBL" id="AVA17855.1"/>
    </source>
</evidence>
<dbReference type="GeneID" id="41701721"/>
<evidence type="ECO:0000313" key="4">
    <source>
        <dbReference type="Proteomes" id="UP000290700"/>
    </source>
</evidence>